<feature type="region of interest" description="Disordered" evidence="1">
    <location>
        <begin position="276"/>
        <end position="319"/>
    </location>
</feature>
<evidence type="ECO:0000313" key="3">
    <source>
        <dbReference type="Proteomes" id="UP000439903"/>
    </source>
</evidence>
<feature type="compositionally biased region" description="Basic and acidic residues" evidence="1">
    <location>
        <begin position="397"/>
        <end position="406"/>
    </location>
</feature>
<organism evidence="2 3">
    <name type="scientific">Gigaspora margarita</name>
    <dbReference type="NCBI Taxonomy" id="4874"/>
    <lineage>
        <taxon>Eukaryota</taxon>
        <taxon>Fungi</taxon>
        <taxon>Fungi incertae sedis</taxon>
        <taxon>Mucoromycota</taxon>
        <taxon>Glomeromycotina</taxon>
        <taxon>Glomeromycetes</taxon>
        <taxon>Diversisporales</taxon>
        <taxon>Gigasporaceae</taxon>
        <taxon>Gigaspora</taxon>
    </lineage>
</organism>
<name>A0A8H3XBU3_GIGMA</name>
<accession>A0A8H3XBU3</accession>
<feature type="region of interest" description="Disordered" evidence="1">
    <location>
        <begin position="735"/>
        <end position="762"/>
    </location>
</feature>
<evidence type="ECO:0000313" key="2">
    <source>
        <dbReference type="EMBL" id="KAF0445672.1"/>
    </source>
</evidence>
<comment type="caution">
    <text evidence="2">The sequence shown here is derived from an EMBL/GenBank/DDBJ whole genome shotgun (WGS) entry which is preliminary data.</text>
</comment>
<sequence length="814" mass="95449">MEKLISDDQLFNLMLGEFPANFIDRNGFGIEPPHNPINNYTTQEFNAIRSNVIKTNNDSQLSTLLRFHVEQHKIKRLEFCNSIKNEYGDAEKEIKARHDELELLRLCGFDKNIDGLINDDDELIMNEGKMNQLQLDHELIKVSQQRQYERLKKLHSFVLGKVEATQSTSPVTSISDNSLCMKSINEKGNQQNSIAEQPLKTLVDQNNDTLIKDDDSAQPDTLSKQFKAFKFQQKKFTANKDILSMECVSEKQTTQSSTLSNSSQSNQLDVDDKIEQDDDYDDYDDNDDPLPSPDKDKTSNFDDKHLPTSPSSSTSWGGRSKYSYSYIPRSKPIMEKPADYSIHNFRRSIKPRPYRKLRSYDNRYHRVFQPFRSEIKSFNPTYSHKVWKNDYTSSKFSERYPRDKDSTSIGDSSTQHMDRFSSSSSFINNHETTQHTDRFSSASSSFINNPESTQHTDRFSSASSSFINNPESTQHTDRFSSVSSSFINNPESTLPESPKHSSNNHNHIPIPKTRSSTEVDPMELGNSQQITTTVATSSISSTLTNPSTTSNNNTDKKQFSLDIISYIPSDAMSLLDDKMSINDDNGDNRLNTIQKNSMDSKFSKYMSYDDQYKHDYKSRNNIGIYNNNNYNYSRKYKYEDTRPIDDYRVHKPGSFIQARRYSYFPRDKYKNMGNRFYEEHNRRLDNNDHPIYHHENYQRDIEYQRNSRYHHHHHHHQRNMEYLRDDKHLRNDSYDNFNNGEKRVSIQQDYPPPRHDRHDSHHMASDLKGNFEINRYHSQLHRVYNPSNKYFHNPKPYYGHRGYQNPRMKYSRPY</sequence>
<dbReference type="OrthoDB" id="2409118at2759"/>
<evidence type="ECO:0000256" key="1">
    <source>
        <dbReference type="SAM" id="MobiDB-lite"/>
    </source>
</evidence>
<feature type="compositionally biased region" description="Basic and acidic residues" evidence="1">
    <location>
        <begin position="752"/>
        <end position="762"/>
    </location>
</feature>
<dbReference type="Proteomes" id="UP000439903">
    <property type="component" value="Unassembled WGS sequence"/>
</dbReference>
<reference evidence="2 3" key="1">
    <citation type="journal article" date="2019" name="Environ. Microbiol.">
        <title>At the nexus of three kingdoms: the genome of the mycorrhizal fungus Gigaspora margarita provides insights into plant, endobacterial and fungal interactions.</title>
        <authorList>
            <person name="Venice F."/>
            <person name="Ghignone S."/>
            <person name="Salvioli di Fossalunga A."/>
            <person name="Amselem J."/>
            <person name="Novero M."/>
            <person name="Xianan X."/>
            <person name="Sedzielewska Toro K."/>
            <person name="Morin E."/>
            <person name="Lipzen A."/>
            <person name="Grigoriev I.V."/>
            <person name="Henrissat B."/>
            <person name="Martin F.M."/>
            <person name="Bonfante P."/>
        </authorList>
    </citation>
    <scope>NUCLEOTIDE SEQUENCE [LARGE SCALE GENOMIC DNA]</scope>
    <source>
        <strain evidence="2 3">BEG34</strain>
    </source>
</reference>
<feature type="region of interest" description="Disordered" evidence="1">
    <location>
        <begin position="795"/>
        <end position="814"/>
    </location>
</feature>
<dbReference type="AlphaFoldDB" id="A0A8H3XBU3"/>
<proteinExistence type="predicted"/>
<gene>
    <name evidence="2" type="ORF">F8M41_003083</name>
</gene>
<feature type="compositionally biased region" description="Acidic residues" evidence="1">
    <location>
        <begin position="276"/>
        <end position="288"/>
    </location>
</feature>
<feature type="compositionally biased region" description="Low complexity" evidence="1">
    <location>
        <begin position="535"/>
        <end position="553"/>
    </location>
</feature>
<feature type="compositionally biased region" description="Polar residues" evidence="1">
    <location>
        <begin position="407"/>
        <end position="431"/>
    </location>
</feature>
<dbReference type="EMBL" id="WTPW01001266">
    <property type="protein sequence ID" value="KAF0445672.1"/>
    <property type="molecule type" value="Genomic_DNA"/>
</dbReference>
<feature type="region of interest" description="Disordered" evidence="1">
    <location>
        <begin position="535"/>
        <end position="555"/>
    </location>
</feature>
<feature type="compositionally biased region" description="Basic and acidic residues" evidence="1">
    <location>
        <begin position="293"/>
        <end position="306"/>
    </location>
</feature>
<feature type="compositionally biased region" description="Polar residues" evidence="1">
    <location>
        <begin position="439"/>
        <end position="506"/>
    </location>
</feature>
<keyword evidence="3" id="KW-1185">Reference proteome</keyword>
<feature type="region of interest" description="Disordered" evidence="1">
    <location>
        <begin position="397"/>
        <end position="520"/>
    </location>
</feature>
<protein>
    <submittedName>
        <fullName evidence="2">Uncharacterized protein</fullName>
    </submittedName>
</protein>